<name>A6GB25_9BACT</name>
<gene>
    <name evidence="6" type="ORF">PPSIR1_37499</name>
</gene>
<feature type="transmembrane region" description="Helical" evidence="5">
    <location>
        <begin position="148"/>
        <end position="167"/>
    </location>
</feature>
<dbReference type="AlphaFoldDB" id="A6GB25"/>
<comment type="subcellular location">
    <subcellularLocation>
        <location evidence="1">Membrane</location>
        <topology evidence="1">Multi-pass membrane protein</topology>
    </subcellularLocation>
</comment>
<evidence type="ECO:0000256" key="1">
    <source>
        <dbReference type="ARBA" id="ARBA00004141"/>
    </source>
</evidence>
<evidence type="ECO:0000256" key="3">
    <source>
        <dbReference type="ARBA" id="ARBA00022989"/>
    </source>
</evidence>
<evidence type="ECO:0000256" key="4">
    <source>
        <dbReference type="ARBA" id="ARBA00023136"/>
    </source>
</evidence>
<keyword evidence="3 5" id="KW-1133">Transmembrane helix</keyword>
<dbReference type="RefSeq" id="WP_006973916.1">
    <property type="nucleotide sequence ID" value="NZ_ABCS01000055.1"/>
</dbReference>
<reference evidence="6 7" key="1">
    <citation type="submission" date="2007-06" db="EMBL/GenBank/DDBJ databases">
        <authorList>
            <person name="Shimkets L."/>
            <person name="Ferriera S."/>
            <person name="Johnson J."/>
            <person name="Kravitz S."/>
            <person name="Beeson K."/>
            <person name="Sutton G."/>
            <person name="Rogers Y.-H."/>
            <person name="Friedman R."/>
            <person name="Frazier M."/>
            <person name="Venter J.C."/>
        </authorList>
    </citation>
    <scope>NUCLEOTIDE SEQUENCE [LARGE SCALE GENOMIC DNA]</scope>
    <source>
        <strain evidence="6 7">SIR-1</strain>
    </source>
</reference>
<evidence type="ECO:0000313" key="7">
    <source>
        <dbReference type="Proteomes" id="UP000005801"/>
    </source>
</evidence>
<dbReference type="SUPFAM" id="SSF144091">
    <property type="entry name" value="Rhomboid-like"/>
    <property type="match status" value="1"/>
</dbReference>
<feature type="transmembrane region" description="Helical" evidence="5">
    <location>
        <begin position="179"/>
        <end position="197"/>
    </location>
</feature>
<accession>A6GB25</accession>
<keyword evidence="7" id="KW-1185">Reference proteome</keyword>
<dbReference type="STRING" id="391625.PPSIR1_37499"/>
<dbReference type="Gene3D" id="1.20.1540.10">
    <property type="entry name" value="Rhomboid-like"/>
    <property type="match status" value="1"/>
</dbReference>
<comment type="caution">
    <text evidence="6">The sequence shown here is derived from an EMBL/GenBank/DDBJ whole genome shotgun (WGS) entry which is preliminary data.</text>
</comment>
<dbReference type="GO" id="GO:0016020">
    <property type="term" value="C:membrane"/>
    <property type="evidence" value="ECO:0007669"/>
    <property type="project" value="UniProtKB-SubCell"/>
</dbReference>
<dbReference type="OrthoDB" id="9835876at2"/>
<keyword evidence="2 5" id="KW-0812">Transmembrane</keyword>
<dbReference type="InterPro" id="IPR035952">
    <property type="entry name" value="Rhomboid-like_sf"/>
</dbReference>
<proteinExistence type="predicted"/>
<feature type="transmembrane region" description="Helical" evidence="5">
    <location>
        <begin position="56"/>
        <end position="76"/>
    </location>
</feature>
<evidence type="ECO:0000256" key="2">
    <source>
        <dbReference type="ARBA" id="ARBA00022692"/>
    </source>
</evidence>
<organism evidence="6 7">
    <name type="scientific">Plesiocystis pacifica SIR-1</name>
    <dbReference type="NCBI Taxonomy" id="391625"/>
    <lineage>
        <taxon>Bacteria</taxon>
        <taxon>Pseudomonadati</taxon>
        <taxon>Myxococcota</taxon>
        <taxon>Polyangia</taxon>
        <taxon>Nannocystales</taxon>
        <taxon>Nannocystaceae</taxon>
        <taxon>Plesiocystis</taxon>
    </lineage>
</organism>
<evidence type="ECO:0008006" key="8">
    <source>
        <dbReference type="Google" id="ProtNLM"/>
    </source>
</evidence>
<sequence length="231" mass="24736">MLPRFRRGAFGVFALAFLVTMLLGDREGFASASSLQPTLVMEGKQLWTVVTASLRYPEGVGLLGLFVTLGVQWVLGSRLEGFWGTTRYLVMVLVAGLVGYASVIGLGVFVPAIRESIYSGPTPMDAAAVLAFAVVFADQRMRVGSRELSPKVVAAVGGVFVLAFPLVTSLAGGTAPAQVWPQLLPSVFGMIVAVLFVQPWRTRPSSGKVEPSKQRGATHLRIVRTPDDMLN</sequence>
<feature type="transmembrane region" description="Helical" evidence="5">
    <location>
        <begin position="116"/>
        <end position="136"/>
    </location>
</feature>
<evidence type="ECO:0000256" key="5">
    <source>
        <dbReference type="SAM" id="Phobius"/>
    </source>
</evidence>
<feature type="transmembrane region" description="Helical" evidence="5">
    <location>
        <begin position="88"/>
        <end position="110"/>
    </location>
</feature>
<keyword evidence="4 5" id="KW-0472">Membrane</keyword>
<evidence type="ECO:0000313" key="6">
    <source>
        <dbReference type="EMBL" id="EDM76907.1"/>
    </source>
</evidence>
<dbReference type="EMBL" id="ABCS01000055">
    <property type="protein sequence ID" value="EDM76907.1"/>
    <property type="molecule type" value="Genomic_DNA"/>
</dbReference>
<protein>
    <recommendedName>
        <fullName evidence="8">Peptidase S54 rhomboid domain-containing protein</fullName>
    </recommendedName>
</protein>
<dbReference type="Proteomes" id="UP000005801">
    <property type="component" value="Unassembled WGS sequence"/>
</dbReference>